<organism evidence="3 4">
    <name type="scientific">Sphingomonas aurea</name>
    <dbReference type="NCBI Taxonomy" id="3063994"/>
    <lineage>
        <taxon>Bacteria</taxon>
        <taxon>Pseudomonadati</taxon>
        <taxon>Pseudomonadota</taxon>
        <taxon>Alphaproteobacteria</taxon>
        <taxon>Sphingomonadales</taxon>
        <taxon>Sphingomonadaceae</taxon>
        <taxon>Sphingomonas</taxon>
    </lineage>
</organism>
<proteinExistence type="predicted"/>
<name>A0ABT9ENX1_9SPHN</name>
<reference evidence="3 4" key="1">
    <citation type="submission" date="2023-07" db="EMBL/GenBank/DDBJ databases">
        <authorList>
            <person name="Kim M.K."/>
        </authorList>
    </citation>
    <scope>NUCLEOTIDE SEQUENCE [LARGE SCALE GENOMIC DNA]</scope>
    <source>
        <strain evidence="3 4">KR1UV-12</strain>
    </source>
</reference>
<evidence type="ECO:0000259" key="2">
    <source>
        <dbReference type="Pfam" id="PF09361"/>
    </source>
</evidence>
<feature type="region of interest" description="Disordered" evidence="1">
    <location>
        <begin position="1"/>
        <end position="30"/>
    </location>
</feature>
<accession>A0ABT9ENX1</accession>
<evidence type="ECO:0000313" key="3">
    <source>
        <dbReference type="EMBL" id="MDP1028501.1"/>
    </source>
</evidence>
<evidence type="ECO:0000313" key="4">
    <source>
        <dbReference type="Proteomes" id="UP001230685"/>
    </source>
</evidence>
<dbReference type="InterPro" id="IPR018968">
    <property type="entry name" value="Phasin"/>
</dbReference>
<evidence type="ECO:0000256" key="1">
    <source>
        <dbReference type="SAM" id="MobiDB-lite"/>
    </source>
</evidence>
<dbReference type="Pfam" id="PF09361">
    <property type="entry name" value="Phasin_2"/>
    <property type="match status" value="1"/>
</dbReference>
<comment type="caution">
    <text evidence="3">The sequence shown here is derived from an EMBL/GenBank/DDBJ whole genome shotgun (WGS) entry which is preliminary data.</text>
</comment>
<protein>
    <submittedName>
        <fullName evidence="3">Phasin family protein</fullName>
    </submittedName>
</protein>
<dbReference type="EMBL" id="JAUUDS010000010">
    <property type="protein sequence ID" value="MDP1028501.1"/>
    <property type="molecule type" value="Genomic_DNA"/>
</dbReference>
<sequence length="112" mass="11744">MADKFEDMAKAGASRMGQAGEAMQATGQKMAEGGSAVGVKMIEQAEANAQEAFAAMRAAAQAKDLAEVMKIQGDYLREQGSRSMAQAREMGELIMQFGRDAVAPLKGGAAQE</sequence>
<feature type="domain" description="Phasin" evidence="2">
    <location>
        <begin position="19"/>
        <end position="106"/>
    </location>
</feature>
<dbReference type="RefSeq" id="WP_305174229.1">
    <property type="nucleotide sequence ID" value="NZ_JAUUDS010000010.1"/>
</dbReference>
<gene>
    <name evidence="3" type="ORF">Q5H91_14860</name>
</gene>
<dbReference type="Proteomes" id="UP001230685">
    <property type="component" value="Unassembled WGS sequence"/>
</dbReference>
<keyword evidence="4" id="KW-1185">Reference proteome</keyword>